<accession>A0A5M9JBY6</accession>
<feature type="transmembrane region" description="Helical" evidence="1">
    <location>
        <begin position="67"/>
        <end position="85"/>
    </location>
</feature>
<keyword evidence="1" id="KW-0472">Membrane</keyword>
<evidence type="ECO:0000313" key="2">
    <source>
        <dbReference type="EMBL" id="KAA8565883.1"/>
    </source>
</evidence>
<protein>
    <submittedName>
        <fullName evidence="2">Uncharacterized protein</fullName>
    </submittedName>
</protein>
<sequence length="114" mass="13282">MRARVVISGCQIILETELTDSFIHPFIHPSIHSFIPHSLTHQLLNHSFFTSSILILFSFKIKYLNTFFHILSLHTCIGIVTYRYISYHYIPCPFNSIFAMTIYLNSRILDSSND</sequence>
<dbReference type="AlphaFoldDB" id="A0A5M9JBY6"/>
<comment type="caution">
    <text evidence="2">The sequence shown here is derived from an EMBL/GenBank/DDBJ whole genome shotgun (WGS) entry which is preliminary data.</text>
</comment>
<dbReference type="EMBL" id="VICG01000013">
    <property type="protein sequence ID" value="KAA8565883.1"/>
    <property type="molecule type" value="Genomic_DNA"/>
</dbReference>
<dbReference type="Proteomes" id="UP000322873">
    <property type="component" value="Unassembled WGS sequence"/>
</dbReference>
<evidence type="ECO:0000256" key="1">
    <source>
        <dbReference type="SAM" id="Phobius"/>
    </source>
</evidence>
<gene>
    <name evidence="2" type="ORF">EYC84_009697</name>
</gene>
<keyword evidence="1" id="KW-1133">Transmembrane helix</keyword>
<proteinExistence type="predicted"/>
<keyword evidence="1" id="KW-0812">Transmembrane</keyword>
<reference evidence="2 3" key="1">
    <citation type="submission" date="2019-06" db="EMBL/GenBank/DDBJ databases">
        <title>Genome Sequence of the Brown Rot Fungal Pathogen Monilinia fructicola.</title>
        <authorList>
            <person name="De Miccolis Angelini R.M."/>
            <person name="Landi L."/>
            <person name="Abate D."/>
            <person name="Pollastro S."/>
            <person name="Romanazzi G."/>
            <person name="Faretra F."/>
        </authorList>
    </citation>
    <scope>NUCLEOTIDE SEQUENCE [LARGE SCALE GENOMIC DNA]</scope>
    <source>
        <strain evidence="2 3">Mfrc123</strain>
    </source>
</reference>
<name>A0A5M9JBY6_MONFR</name>
<evidence type="ECO:0000313" key="3">
    <source>
        <dbReference type="Proteomes" id="UP000322873"/>
    </source>
</evidence>
<keyword evidence="3" id="KW-1185">Reference proteome</keyword>
<organism evidence="2 3">
    <name type="scientific">Monilinia fructicola</name>
    <name type="common">Brown rot fungus</name>
    <name type="synonym">Ciboria fructicola</name>
    <dbReference type="NCBI Taxonomy" id="38448"/>
    <lineage>
        <taxon>Eukaryota</taxon>
        <taxon>Fungi</taxon>
        <taxon>Dikarya</taxon>
        <taxon>Ascomycota</taxon>
        <taxon>Pezizomycotina</taxon>
        <taxon>Leotiomycetes</taxon>
        <taxon>Helotiales</taxon>
        <taxon>Sclerotiniaceae</taxon>
        <taxon>Monilinia</taxon>
    </lineage>
</organism>